<dbReference type="Proteomes" id="UP000324222">
    <property type="component" value="Unassembled WGS sequence"/>
</dbReference>
<dbReference type="EMBL" id="VSRR010006707">
    <property type="protein sequence ID" value="MPC45394.1"/>
    <property type="molecule type" value="Genomic_DNA"/>
</dbReference>
<sequence>MTALFYEGLSSASGKNLSKTTDSGGGGARGHCPRHTHKMAPQLPSFPSIPPSSRPSFPALPALLAAPVAAICFPGVLHVGLWEVSVRAAPEGTGQGLWFFTSENQP</sequence>
<evidence type="ECO:0000256" key="1">
    <source>
        <dbReference type="SAM" id="MobiDB-lite"/>
    </source>
</evidence>
<evidence type="ECO:0000313" key="3">
    <source>
        <dbReference type="Proteomes" id="UP000324222"/>
    </source>
</evidence>
<proteinExistence type="predicted"/>
<feature type="compositionally biased region" description="Polar residues" evidence="1">
    <location>
        <begin position="10"/>
        <end position="22"/>
    </location>
</feature>
<organism evidence="2 3">
    <name type="scientific">Portunus trituberculatus</name>
    <name type="common">Swimming crab</name>
    <name type="synonym">Neptunus trituberculatus</name>
    <dbReference type="NCBI Taxonomy" id="210409"/>
    <lineage>
        <taxon>Eukaryota</taxon>
        <taxon>Metazoa</taxon>
        <taxon>Ecdysozoa</taxon>
        <taxon>Arthropoda</taxon>
        <taxon>Crustacea</taxon>
        <taxon>Multicrustacea</taxon>
        <taxon>Malacostraca</taxon>
        <taxon>Eumalacostraca</taxon>
        <taxon>Eucarida</taxon>
        <taxon>Decapoda</taxon>
        <taxon>Pleocyemata</taxon>
        <taxon>Brachyura</taxon>
        <taxon>Eubrachyura</taxon>
        <taxon>Portunoidea</taxon>
        <taxon>Portunidae</taxon>
        <taxon>Portuninae</taxon>
        <taxon>Portunus</taxon>
    </lineage>
</organism>
<keyword evidence="3" id="KW-1185">Reference proteome</keyword>
<accession>A0A5B7FLT9</accession>
<comment type="caution">
    <text evidence="2">The sequence shown here is derived from an EMBL/GenBank/DDBJ whole genome shotgun (WGS) entry which is preliminary data.</text>
</comment>
<dbReference type="AlphaFoldDB" id="A0A5B7FLT9"/>
<reference evidence="2 3" key="1">
    <citation type="submission" date="2019-05" db="EMBL/GenBank/DDBJ databases">
        <title>Another draft genome of Portunus trituberculatus and its Hox gene families provides insights of decapod evolution.</title>
        <authorList>
            <person name="Jeong J.-H."/>
            <person name="Song I."/>
            <person name="Kim S."/>
            <person name="Choi T."/>
            <person name="Kim D."/>
            <person name="Ryu S."/>
            <person name="Kim W."/>
        </authorList>
    </citation>
    <scope>NUCLEOTIDE SEQUENCE [LARGE SCALE GENOMIC DNA]</scope>
    <source>
        <tissue evidence="2">Muscle</tissue>
    </source>
</reference>
<gene>
    <name evidence="2" type="ORF">E2C01_039092</name>
</gene>
<evidence type="ECO:0000313" key="2">
    <source>
        <dbReference type="EMBL" id="MPC45394.1"/>
    </source>
</evidence>
<protein>
    <submittedName>
        <fullName evidence="2">Uncharacterized protein</fullName>
    </submittedName>
</protein>
<name>A0A5B7FLT9_PORTR</name>
<feature type="region of interest" description="Disordered" evidence="1">
    <location>
        <begin position="1"/>
        <end position="51"/>
    </location>
</feature>